<protein>
    <submittedName>
        <fullName evidence="2">Uncharacterized protein</fullName>
    </submittedName>
</protein>
<sequence length="122" mass="12906">MAALHPRPGGERDPEGRVAEGDGGDGAREPPSDAGAAEEEVQVALAVERSMDGAWREERELARATALSLRSYSRERERERAEDDAGLLAALEASLEEALPSADEARADGVRPSEREAAAAAL</sequence>
<feature type="compositionally biased region" description="Basic and acidic residues" evidence="1">
    <location>
        <begin position="103"/>
        <end position="122"/>
    </location>
</feature>
<organism evidence="2 3">
    <name type="scientific">Hirundo rustica rustica</name>
    <dbReference type="NCBI Taxonomy" id="333673"/>
    <lineage>
        <taxon>Eukaryota</taxon>
        <taxon>Metazoa</taxon>
        <taxon>Chordata</taxon>
        <taxon>Craniata</taxon>
        <taxon>Vertebrata</taxon>
        <taxon>Euteleostomi</taxon>
        <taxon>Archelosauria</taxon>
        <taxon>Archosauria</taxon>
        <taxon>Dinosauria</taxon>
        <taxon>Saurischia</taxon>
        <taxon>Theropoda</taxon>
        <taxon>Coelurosauria</taxon>
        <taxon>Aves</taxon>
        <taxon>Neognathae</taxon>
        <taxon>Neoaves</taxon>
        <taxon>Telluraves</taxon>
        <taxon>Australaves</taxon>
        <taxon>Passeriformes</taxon>
        <taxon>Sylvioidea</taxon>
        <taxon>Hirundinidae</taxon>
        <taxon>Hirundo</taxon>
    </lineage>
</organism>
<dbReference type="STRING" id="333673.A0A3M0LBZ9"/>
<gene>
    <name evidence="2" type="ORF">DUI87_00184</name>
</gene>
<feature type="region of interest" description="Disordered" evidence="1">
    <location>
        <begin position="97"/>
        <end position="122"/>
    </location>
</feature>
<dbReference type="AlphaFoldDB" id="A0A3M0LBZ9"/>
<accession>A0A3M0LBZ9</accession>
<feature type="region of interest" description="Disordered" evidence="1">
    <location>
        <begin position="1"/>
        <end position="39"/>
    </location>
</feature>
<evidence type="ECO:0000313" key="3">
    <source>
        <dbReference type="Proteomes" id="UP000269221"/>
    </source>
</evidence>
<feature type="compositionally biased region" description="Basic and acidic residues" evidence="1">
    <location>
        <begin position="8"/>
        <end position="31"/>
    </location>
</feature>
<reference evidence="2 3" key="1">
    <citation type="submission" date="2018-07" db="EMBL/GenBank/DDBJ databases">
        <title>A high quality draft genome assembly of the barn swallow (H. rustica rustica).</title>
        <authorList>
            <person name="Formenti G."/>
            <person name="Chiara M."/>
            <person name="Poveda L."/>
            <person name="Francoijs K.-J."/>
            <person name="Bonisoli-Alquati A."/>
            <person name="Canova L."/>
            <person name="Gianfranceschi L."/>
            <person name="Horner D.S."/>
            <person name="Saino N."/>
        </authorList>
    </citation>
    <scope>NUCLEOTIDE SEQUENCE [LARGE SCALE GENOMIC DNA]</scope>
    <source>
        <strain evidence="2">Chelidonia</strain>
        <tissue evidence="2">Blood</tissue>
    </source>
</reference>
<comment type="caution">
    <text evidence="2">The sequence shown here is derived from an EMBL/GenBank/DDBJ whole genome shotgun (WGS) entry which is preliminary data.</text>
</comment>
<evidence type="ECO:0000256" key="1">
    <source>
        <dbReference type="SAM" id="MobiDB-lite"/>
    </source>
</evidence>
<proteinExistence type="predicted"/>
<keyword evidence="3" id="KW-1185">Reference proteome</keyword>
<dbReference type="Proteomes" id="UP000269221">
    <property type="component" value="Unassembled WGS sequence"/>
</dbReference>
<name>A0A3M0LBZ9_HIRRU</name>
<evidence type="ECO:0000313" key="2">
    <source>
        <dbReference type="EMBL" id="RMC22813.1"/>
    </source>
</evidence>
<dbReference type="EMBL" id="QRBI01000025">
    <property type="protein sequence ID" value="RMC22813.1"/>
    <property type="molecule type" value="Genomic_DNA"/>
</dbReference>